<dbReference type="GO" id="GO:1990644">
    <property type="term" value="F:microtubule site clamp"/>
    <property type="evidence" value="ECO:0007669"/>
    <property type="project" value="TreeGrafter"/>
</dbReference>
<dbReference type="AlphaFoldDB" id="A0A316YCU9"/>
<feature type="compositionally biased region" description="Acidic residues" evidence="2">
    <location>
        <begin position="82"/>
        <end position="102"/>
    </location>
</feature>
<dbReference type="RefSeq" id="XP_025374524.1">
    <property type="nucleotide sequence ID" value="XM_025525319.1"/>
</dbReference>
<dbReference type="OrthoDB" id="2431049at2759"/>
<dbReference type="InParanoid" id="A0A316YCU9"/>
<proteinExistence type="predicted"/>
<feature type="compositionally biased region" description="Low complexity" evidence="2">
    <location>
        <begin position="339"/>
        <end position="349"/>
    </location>
</feature>
<dbReference type="InterPro" id="IPR038608">
    <property type="entry name" value="Csm1/Pcs1_C_sf"/>
</dbReference>
<feature type="region of interest" description="Disordered" evidence="2">
    <location>
        <begin position="1"/>
        <end position="135"/>
    </location>
</feature>
<feature type="coiled-coil region" evidence="1">
    <location>
        <begin position="239"/>
        <end position="266"/>
    </location>
</feature>
<evidence type="ECO:0000313" key="5">
    <source>
        <dbReference type="Proteomes" id="UP000245768"/>
    </source>
</evidence>
<name>A0A316YCU9_9BASI</name>
<dbReference type="GO" id="GO:0051315">
    <property type="term" value="P:attachment of mitotic spindle microtubules to kinetochore"/>
    <property type="evidence" value="ECO:0007669"/>
    <property type="project" value="TreeGrafter"/>
</dbReference>
<dbReference type="GO" id="GO:0072686">
    <property type="term" value="C:mitotic spindle"/>
    <property type="evidence" value="ECO:0007669"/>
    <property type="project" value="TreeGrafter"/>
</dbReference>
<feature type="compositionally biased region" description="Basic and acidic residues" evidence="2">
    <location>
        <begin position="27"/>
        <end position="45"/>
    </location>
</feature>
<dbReference type="PANTHER" id="PTHR28006:SF1">
    <property type="entry name" value="MONOPOLIN COMPLEX SUBUNIT CSM1"/>
    <property type="match status" value="1"/>
</dbReference>
<dbReference type="Pfam" id="PF12539">
    <property type="entry name" value="Csm1"/>
    <property type="match status" value="1"/>
</dbReference>
<keyword evidence="1" id="KW-0175">Coiled coil</keyword>
<dbReference type="InterPro" id="IPR040349">
    <property type="entry name" value="Csm1/Pcs1"/>
</dbReference>
<dbReference type="GeneID" id="37047235"/>
<accession>A0A316YCU9</accession>
<dbReference type="InterPro" id="IPR020981">
    <property type="entry name" value="Csm1/Pcs1_C"/>
</dbReference>
<protein>
    <recommendedName>
        <fullName evidence="3">Monopolin complex subunit Csm1/Pcs1 C-terminal domain-containing protein</fullName>
    </recommendedName>
</protein>
<dbReference type="STRING" id="215250.A0A316YCU9"/>
<dbReference type="Gene3D" id="3.90.1150.80">
    <property type="match status" value="1"/>
</dbReference>
<dbReference type="GO" id="GO:0034506">
    <property type="term" value="C:chromosome, centromeric core domain"/>
    <property type="evidence" value="ECO:0007669"/>
    <property type="project" value="TreeGrafter"/>
</dbReference>
<feature type="coiled-coil region" evidence="1">
    <location>
        <begin position="141"/>
        <end position="168"/>
    </location>
</feature>
<dbReference type="GO" id="GO:0005730">
    <property type="term" value="C:nucleolus"/>
    <property type="evidence" value="ECO:0007669"/>
    <property type="project" value="TreeGrafter"/>
</dbReference>
<keyword evidence="5" id="KW-1185">Reference proteome</keyword>
<evidence type="ECO:0000313" key="4">
    <source>
        <dbReference type="EMBL" id="PWN87326.1"/>
    </source>
</evidence>
<feature type="region of interest" description="Disordered" evidence="2">
    <location>
        <begin position="333"/>
        <end position="361"/>
    </location>
</feature>
<sequence>MPKVISLAAAAEKENAASSRRPQSSKYGKEDEVGHRKRAGADRRPHGPTSSSADSAYSRGVLKSSSSSGRGNNRREYGGGLNEEDEEEEGAREQDVMYDDEFVNPVVSRAPPMMPMSSPPGMAMPRRRDDAEYDPAPLRREKLLEEKLRLLTAERDAVQAQFDELRELRLTEPERIMAELKRVAEQQAKASFDSFRSLSAQLEASEARVRELEQQQQQGASGGMRGGKCDECEARADVVEGLRAKLREATDRVERRQGDVARLEAELASRTRPAPASGTPADQRAVRKLYEDLTGIVINRVEPVEPHGGDGLQRFSMVFACDGYHDLEFSLQESKSNLPPSSSSSSSSSRPPPPGARRDDLVYCPHLDADRDSELLRSKLFPQHLRDDLRFDRALSVKFLSTMQGKLKRA</sequence>
<dbReference type="GO" id="GO:0033551">
    <property type="term" value="C:monopolin complex"/>
    <property type="evidence" value="ECO:0007669"/>
    <property type="project" value="InterPro"/>
</dbReference>
<gene>
    <name evidence="4" type="ORF">FA10DRAFT_304122</name>
</gene>
<dbReference type="EMBL" id="KZ819640">
    <property type="protein sequence ID" value="PWN87326.1"/>
    <property type="molecule type" value="Genomic_DNA"/>
</dbReference>
<dbReference type="PANTHER" id="PTHR28006">
    <property type="entry name" value="MONOPOLIN COMPLEX SUBUNIT CSM1"/>
    <property type="match status" value="1"/>
</dbReference>
<feature type="region of interest" description="Disordered" evidence="2">
    <location>
        <begin position="209"/>
        <end position="229"/>
    </location>
</feature>
<evidence type="ECO:0000256" key="1">
    <source>
        <dbReference type="SAM" id="Coils"/>
    </source>
</evidence>
<evidence type="ECO:0000256" key="2">
    <source>
        <dbReference type="SAM" id="MobiDB-lite"/>
    </source>
</evidence>
<feature type="domain" description="Monopolin complex subunit Csm1/Pcs1 C-terminal" evidence="3">
    <location>
        <begin position="287"/>
        <end position="393"/>
    </location>
</feature>
<dbReference type="Proteomes" id="UP000245768">
    <property type="component" value="Unassembled WGS sequence"/>
</dbReference>
<evidence type="ECO:0000259" key="3">
    <source>
        <dbReference type="Pfam" id="PF12539"/>
    </source>
</evidence>
<reference evidence="4 5" key="1">
    <citation type="journal article" date="2018" name="Mol. Biol. Evol.">
        <title>Broad Genomic Sampling Reveals a Smut Pathogenic Ancestry of the Fungal Clade Ustilaginomycotina.</title>
        <authorList>
            <person name="Kijpornyongpan T."/>
            <person name="Mondo S.J."/>
            <person name="Barry K."/>
            <person name="Sandor L."/>
            <person name="Lee J."/>
            <person name="Lipzen A."/>
            <person name="Pangilinan J."/>
            <person name="LaButti K."/>
            <person name="Hainaut M."/>
            <person name="Henrissat B."/>
            <person name="Grigoriev I.V."/>
            <person name="Spatafora J.W."/>
            <person name="Aime M.C."/>
        </authorList>
    </citation>
    <scope>NUCLEOTIDE SEQUENCE [LARGE SCALE GENOMIC DNA]</scope>
    <source>
        <strain evidence="4 5">MCA 4198</strain>
    </source>
</reference>
<organism evidence="4 5">
    <name type="scientific">Acaromyces ingoldii</name>
    <dbReference type="NCBI Taxonomy" id="215250"/>
    <lineage>
        <taxon>Eukaryota</taxon>
        <taxon>Fungi</taxon>
        <taxon>Dikarya</taxon>
        <taxon>Basidiomycota</taxon>
        <taxon>Ustilaginomycotina</taxon>
        <taxon>Exobasidiomycetes</taxon>
        <taxon>Exobasidiales</taxon>
        <taxon>Cryptobasidiaceae</taxon>
        <taxon>Acaromyces</taxon>
    </lineage>
</organism>
<dbReference type="GO" id="GO:0045144">
    <property type="term" value="P:meiotic sister chromatid segregation"/>
    <property type="evidence" value="ECO:0007669"/>
    <property type="project" value="TreeGrafter"/>
</dbReference>
<dbReference type="CDD" id="cd23787">
    <property type="entry name" value="RWD_CSM1"/>
    <property type="match status" value="1"/>
</dbReference>